<keyword evidence="4" id="KW-1185">Reference proteome</keyword>
<evidence type="ECO:0000313" key="3">
    <source>
        <dbReference type="EMBL" id="KTR85440.1"/>
    </source>
</evidence>
<gene>
    <name evidence="3" type="ORF">NS354_09350</name>
</gene>
<evidence type="ECO:0000256" key="2">
    <source>
        <dbReference type="SAM" id="Phobius"/>
    </source>
</evidence>
<keyword evidence="2" id="KW-0472">Membrane</keyword>
<comment type="caution">
    <text evidence="3">The sequence shown here is derived from an EMBL/GenBank/DDBJ whole genome shotgun (WGS) entry which is preliminary data.</text>
</comment>
<name>A0A147EM09_9MICO</name>
<feature type="compositionally biased region" description="Low complexity" evidence="1">
    <location>
        <begin position="50"/>
        <end position="61"/>
    </location>
</feature>
<keyword evidence="2" id="KW-1133">Transmembrane helix</keyword>
<dbReference type="RefSeq" id="WP_058594244.1">
    <property type="nucleotide sequence ID" value="NZ_LDRK01000059.1"/>
</dbReference>
<feature type="compositionally biased region" description="Polar residues" evidence="1">
    <location>
        <begin position="1"/>
        <end position="13"/>
    </location>
</feature>
<feature type="compositionally biased region" description="Basic and acidic residues" evidence="1">
    <location>
        <begin position="38"/>
        <end position="48"/>
    </location>
</feature>
<reference evidence="3 4" key="1">
    <citation type="journal article" date="2016" name="Front. Microbiol.">
        <title>Genomic Resource of Rice Seed Associated Bacteria.</title>
        <authorList>
            <person name="Midha S."/>
            <person name="Bansal K."/>
            <person name="Sharma S."/>
            <person name="Kumar N."/>
            <person name="Patil P.P."/>
            <person name="Chaudhry V."/>
            <person name="Patil P.B."/>
        </authorList>
    </citation>
    <scope>NUCLEOTIDE SEQUENCE [LARGE SCALE GENOMIC DNA]</scope>
    <source>
        <strain evidence="3 4">NS354</strain>
    </source>
</reference>
<accession>A0A147EM09</accession>
<evidence type="ECO:0000313" key="4">
    <source>
        <dbReference type="Proteomes" id="UP000070810"/>
    </source>
</evidence>
<dbReference type="OrthoDB" id="4991577at2"/>
<dbReference type="EMBL" id="LDRK01000059">
    <property type="protein sequence ID" value="KTR85440.1"/>
    <property type="molecule type" value="Genomic_DNA"/>
</dbReference>
<sequence>MNADSTRPGSPSDASARPETAEESTTRVPLTPPPPHEPAADPEPREPSAEADAPPTAPRAAAADRTESANPAAASAPAPAAADAGSARPSPRTGPIVWGALILVFCGYVSQQVLGGGGLDAAGWITATVIGLGVLLLGVGFAVLIRSRRETRRRP</sequence>
<feature type="transmembrane region" description="Helical" evidence="2">
    <location>
        <begin position="121"/>
        <end position="145"/>
    </location>
</feature>
<feature type="region of interest" description="Disordered" evidence="1">
    <location>
        <begin position="1"/>
        <end position="91"/>
    </location>
</feature>
<evidence type="ECO:0000256" key="1">
    <source>
        <dbReference type="SAM" id="MobiDB-lite"/>
    </source>
</evidence>
<protein>
    <submittedName>
        <fullName evidence="3">Uncharacterized protein</fullName>
    </submittedName>
</protein>
<dbReference type="PATRIC" id="fig|1079994.3.peg.2078"/>
<organism evidence="3 4">
    <name type="scientific">Leucobacter chromiiresistens</name>
    <dbReference type="NCBI Taxonomy" id="1079994"/>
    <lineage>
        <taxon>Bacteria</taxon>
        <taxon>Bacillati</taxon>
        <taxon>Actinomycetota</taxon>
        <taxon>Actinomycetes</taxon>
        <taxon>Micrococcales</taxon>
        <taxon>Microbacteriaceae</taxon>
        <taxon>Leucobacter</taxon>
    </lineage>
</organism>
<dbReference type="Proteomes" id="UP000070810">
    <property type="component" value="Unassembled WGS sequence"/>
</dbReference>
<feature type="compositionally biased region" description="Low complexity" evidence="1">
    <location>
        <begin position="68"/>
        <end position="91"/>
    </location>
</feature>
<dbReference type="AlphaFoldDB" id="A0A147EM09"/>
<keyword evidence="2" id="KW-0812">Transmembrane</keyword>
<feature type="transmembrane region" description="Helical" evidence="2">
    <location>
        <begin position="96"/>
        <end position="115"/>
    </location>
</feature>
<proteinExistence type="predicted"/>